<comment type="caution">
    <text evidence="1">The sequence shown here is derived from an EMBL/GenBank/DDBJ whole genome shotgun (WGS) entry which is preliminary data.</text>
</comment>
<accession>A0AAE0YUL0</accession>
<proteinExistence type="predicted"/>
<dbReference type="Proteomes" id="UP001283361">
    <property type="component" value="Unassembled WGS sequence"/>
</dbReference>
<evidence type="ECO:0000313" key="2">
    <source>
        <dbReference type="Proteomes" id="UP001283361"/>
    </source>
</evidence>
<dbReference type="EMBL" id="JAWDGP010005383">
    <property type="protein sequence ID" value="KAK3757353.1"/>
    <property type="molecule type" value="Genomic_DNA"/>
</dbReference>
<gene>
    <name evidence="1" type="ORF">RRG08_008740</name>
</gene>
<name>A0AAE0YUL0_9GAST</name>
<protein>
    <submittedName>
        <fullName evidence="1">Uncharacterized protein</fullName>
    </submittedName>
</protein>
<sequence length="81" mass="9200">MIIRVYPYMGKYFDFQHSTSFRQLGQLKQTVKLSPLASGDGTSLRYSSTVSEYTRLISFLIQAMNSSGRHQNPLQTSVTSF</sequence>
<evidence type="ECO:0000313" key="1">
    <source>
        <dbReference type="EMBL" id="KAK3757353.1"/>
    </source>
</evidence>
<keyword evidence="2" id="KW-1185">Reference proteome</keyword>
<dbReference type="AlphaFoldDB" id="A0AAE0YUL0"/>
<organism evidence="1 2">
    <name type="scientific">Elysia crispata</name>
    <name type="common">lettuce slug</name>
    <dbReference type="NCBI Taxonomy" id="231223"/>
    <lineage>
        <taxon>Eukaryota</taxon>
        <taxon>Metazoa</taxon>
        <taxon>Spiralia</taxon>
        <taxon>Lophotrochozoa</taxon>
        <taxon>Mollusca</taxon>
        <taxon>Gastropoda</taxon>
        <taxon>Heterobranchia</taxon>
        <taxon>Euthyneura</taxon>
        <taxon>Panpulmonata</taxon>
        <taxon>Sacoglossa</taxon>
        <taxon>Placobranchoidea</taxon>
        <taxon>Plakobranchidae</taxon>
        <taxon>Elysia</taxon>
    </lineage>
</organism>
<reference evidence="1" key="1">
    <citation type="journal article" date="2023" name="G3 (Bethesda)">
        <title>A reference genome for the long-term kleptoplast-retaining sea slug Elysia crispata morphotype clarki.</title>
        <authorList>
            <person name="Eastman K.E."/>
            <person name="Pendleton A.L."/>
            <person name="Shaikh M.A."/>
            <person name="Suttiyut T."/>
            <person name="Ogas R."/>
            <person name="Tomko P."/>
            <person name="Gavelis G."/>
            <person name="Widhalm J.R."/>
            <person name="Wisecaver J.H."/>
        </authorList>
    </citation>
    <scope>NUCLEOTIDE SEQUENCE</scope>
    <source>
        <strain evidence="1">ECLA1</strain>
    </source>
</reference>